<organism evidence="2 3">
    <name type="scientific">Idiomarina piscisalsi</name>
    <dbReference type="NCBI Taxonomy" id="1096243"/>
    <lineage>
        <taxon>Bacteria</taxon>
        <taxon>Pseudomonadati</taxon>
        <taxon>Pseudomonadota</taxon>
        <taxon>Gammaproteobacteria</taxon>
        <taxon>Alteromonadales</taxon>
        <taxon>Idiomarinaceae</taxon>
        <taxon>Idiomarina</taxon>
    </lineage>
</organism>
<protein>
    <submittedName>
        <fullName evidence="2">GNAT family N-acetyltransferase</fullName>
    </submittedName>
</protein>
<proteinExistence type="predicted"/>
<sequence>MQGLTEATEQEIQHASENASSDVKGELTYLVAEDLKMAASLLFQTYYDDALLQKIFRADKPDYDKRLRAAIREDLTSFWESGQPIIGIRDGGTLLGVACLTRPGKSFGPGRFWHWRISMLMTAGFLSTKQVMKKERRIQEAMPDVPYHMLAFIAVAPQYQQQGVGHLLVEAAKSAFQEDPESQGVAVFVTRADYQAFFKKRGYRLQAQIAFETLPGELLFYPREEDE</sequence>
<dbReference type="Gene3D" id="3.40.630.30">
    <property type="match status" value="1"/>
</dbReference>
<reference evidence="2 3" key="1">
    <citation type="submission" date="2017-06" db="EMBL/GenBank/DDBJ databases">
        <title>Complete genome sequence of Idiomarina piscisalsi strain 10PY1A isolated from soil of Soudi Arabia.</title>
        <authorList>
            <person name="Kim M.-C."/>
            <person name="Jung B.K."/>
            <person name="Budiyanto F."/>
            <person name="Nzila A."/>
            <person name="Shin J.-H."/>
        </authorList>
    </citation>
    <scope>NUCLEOTIDE SEQUENCE [LARGE SCALE GENOMIC DNA]</scope>
    <source>
        <strain evidence="2 3">10PY1A</strain>
    </source>
</reference>
<feature type="domain" description="N-acetyltransferase" evidence="1">
    <location>
        <begin position="41"/>
        <end position="224"/>
    </location>
</feature>
<dbReference type="InterPro" id="IPR000182">
    <property type="entry name" value="GNAT_dom"/>
</dbReference>
<dbReference type="PROSITE" id="PS51186">
    <property type="entry name" value="GNAT"/>
    <property type="match status" value="1"/>
</dbReference>
<dbReference type="SUPFAM" id="SSF55729">
    <property type="entry name" value="Acyl-CoA N-acyltransferases (Nat)"/>
    <property type="match status" value="1"/>
</dbReference>
<gene>
    <name evidence="2" type="ORF">CEW91_07610</name>
</gene>
<dbReference type="EMBL" id="CP022133">
    <property type="protein sequence ID" value="ASG66018.1"/>
    <property type="molecule type" value="Genomic_DNA"/>
</dbReference>
<dbReference type="Proteomes" id="UP000197717">
    <property type="component" value="Chromosome"/>
</dbReference>
<keyword evidence="3" id="KW-1185">Reference proteome</keyword>
<evidence type="ECO:0000259" key="1">
    <source>
        <dbReference type="PROSITE" id="PS51186"/>
    </source>
</evidence>
<dbReference type="Pfam" id="PF13508">
    <property type="entry name" value="Acetyltransf_7"/>
    <property type="match status" value="1"/>
</dbReference>
<evidence type="ECO:0000313" key="2">
    <source>
        <dbReference type="EMBL" id="ASG66018.1"/>
    </source>
</evidence>
<evidence type="ECO:0000313" key="3">
    <source>
        <dbReference type="Proteomes" id="UP000197717"/>
    </source>
</evidence>
<dbReference type="RefSeq" id="WP_088768410.1">
    <property type="nucleotide sequence ID" value="NZ_CP022133.1"/>
</dbReference>
<name>A0ABM6LTZ5_9GAMM</name>
<dbReference type="InterPro" id="IPR016181">
    <property type="entry name" value="Acyl_CoA_acyltransferase"/>
</dbReference>
<dbReference type="CDD" id="cd04301">
    <property type="entry name" value="NAT_SF"/>
    <property type="match status" value="1"/>
</dbReference>
<accession>A0ABM6LTZ5</accession>